<sequence>MFSKFFPHFSPIFPHFSPIFPLFSPFFPIFPNFPPFFPFFPIFPPFFSPMFSARFPPTFLPFFLPFFSLIFLHFPPHFSPFFLPISPSFFSLFSPIFPHFPHFSPFSPTPGSLSSLSLQEKRMKAGCSIGDKPEGGGGYHFPEWAYKTESSPRLAADPAVALHLELLQKEEFRHVIAWQQGEYGEFVIKDPRRGGAALGAPQVQAPDELRQAQPGPQVSKFGVFPFSSPMNFGVF</sequence>
<evidence type="ECO:0000256" key="1">
    <source>
        <dbReference type="SAM" id="Phobius"/>
    </source>
</evidence>
<dbReference type="Ensembl" id="ENSTGUT00000022110.1">
    <property type="protein sequence ID" value="ENSTGUP00000034828.1"/>
    <property type="gene ID" value="ENSTGUG00000025392.1"/>
</dbReference>
<dbReference type="InParanoid" id="A0A674HIM1"/>
<reference evidence="2" key="3">
    <citation type="submission" date="2025-09" db="UniProtKB">
        <authorList>
            <consortium name="Ensembl"/>
        </authorList>
    </citation>
    <scope>IDENTIFICATION</scope>
</reference>
<accession>A0A674HIM1</accession>
<organism evidence="2 3">
    <name type="scientific">Taeniopygia guttata</name>
    <name type="common">Zebra finch</name>
    <name type="synonym">Poephila guttata</name>
    <dbReference type="NCBI Taxonomy" id="59729"/>
    <lineage>
        <taxon>Eukaryota</taxon>
        <taxon>Metazoa</taxon>
        <taxon>Chordata</taxon>
        <taxon>Craniata</taxon>
        <taxon>Vertebrata</taxon>
        <taxon>Euteleostomi</taxon>
        <taxon>Archelosauria</taxon>
        <taxon>Archosauria</taxon>
        <taxon>Dinosauria</taxon>
        <taxon>Saurischia</taxon>
        <taxon>Theropoda</taxon>
        <taxon>Coelurosauria</taxon>
        <taxon>Aves</taxon>
        <taxon>Neognathae</taxon>
        <taxon>Neoaves</taxon>
        <taxon>Telluraves</taxon>
        <taxon>Australaves</taxon>
        <taxon>Passeriformes</taxon>
        <taxon>Passeroidea</taxon>
        <taxon>Estrildidae</taxon>
        <taxon>Estrildinae</taxon>
        <taxon>Taeniopygia</taxon>
    </lineage>
</organism>
<dbReference type="AlphaFoldDB" id="A0A674HIM1"/>
<dbReference type="Proteomes" id="UP000007754">
    <property type="component" value="Chromosome 25"/>
</dbReference>
<evidence type="ECO:0000313" key="3">
    <source>
        <dbReference type="Proteomes" id="UP000007754"/>
    </source>
</evidence>
<feature type="transmembrane region" description="Helical" evidence="1">
    <location>
        <begin position="53"/>
        <end position="74"/>
    </location>
</feature>
<protein>
    <submittedName>
        <fullName evidence="2">Uncharacterized protein</fullName>
    </submittedName>
</protein>
<proteinExistence type="predicted"/>
<keyword evidence="1" id="KW-0472">Membrane</keyword>
<keyword evidence="1" id="KW-1133">Transmembrane helix</keyword>
<name>A0A674HIM1_TAEGU</name>
<reference evidence="2 3" key="1">
    <citation type="journal article" date="2010" name="Nature">
        <title>The genome of a songbird.</title>
        <authorList>
            <person name="Warren W.C."/>
            <person name="Clayton D.F."/>
            <person name="Ellegren H."/>
            <person name="Arnold A.P."/>
            <person name="Hillier L.W."/>
            <person name="Kunstner A."/>
            <person name="Searle S."/>
            <person name="White S."/>
            <person name="Vilella A.J."/>
            <person name="Fairley S."/>
            <person name="Heger A."/>
            <person name="Kong L."/>
            <person name="Ponting C.P."/>
            <person name="Jarvis E.D."/>
            <person name="Mello C.V."/>
            <person name="Minx P."/>
            <person name="Lovell P."/>
            <person name="Velho T.A."/>
            <person name="Ferris M."/>
            <person name="Balakrishnan C.N."/>
            <person name="Sinha S."/>
            <person name="Blatti C."/>
            <person name="London S.E."/>
            <person name="Li Y."/>
            <person name="Lin Y.C."/>
            <person name="George J."/>
            <person name="Sweedler J."/>
            <person name="Southey B."/>
            <person name="Gunaratne P."/>
            <person name="Watson M."/>
            <person name="Nam K."/>
            <person name="Backstrom N."/>
            <person name="Smeds L."/>
            <person name="Nabholz B."/>
            <person name="Itoh Y."/>
            <person name="Whitney O."/>
            <person name="Pfenning A.R."/>
            <person name="Howard J."/>
            <person name="Volker M."/>
            <person name="Skinner B.M."/>
            <person name="Griffin D.K."/>
            <person name="Ye L."/>
            <person name="McLaren W.M."/>
            <person name="Flicek P."/>
            <person name="Quesada V."/>
            <person name="Velasco G."/>
            <person name="Lopez-Otin C."/>
            <person name="Puente X.S."/>
            <person name="Olender T."/>
            <person name="Lancet D."/>
            <person name="Smit A.F."/>
            <person name="Hubley R."/>
            <person name="Konkel M.K."/>
            <person name="Walker J.A."/>
            <person name="Batzer M.A."/>
            <person name="Gu W."/>
            <person name="Pollock D.D."/>
            <person name="Chen L."/>
            <person name="Cheng Z."/>
            <person name="Eichler E.E."/>
            <person name="Stapley J."/>
            <person name="Slate J."/>
            <person name="Ekblom R."/>
            <person name="Birkhead T."/>
            <person name="Burke T."/>
            <person name="Burt D."/>
            <person name="Scharff C."/>
            <person name="Adam I."/>
            <person name="Richard H."/>
            <person name="Sultan M."/>
            <person name="Soldatov A."/>
            <person name="Lehrach H."/>
            <person name="Edwards S.V."/>
            <person name="Yang S.P."/>
            <person name="Li X."/>
            <person name="Graves T."/>
            <person name="Fulton L."/>
            <person name="Nelson J."/>
            <person name="Chinwalla A."/>
            <person name="Hou S."/>
            <person name="Mardis E.R."/>
            <person name="Wilson R.K."/>
        </authorList>
    </citation>
    <scope>NUCLEOTIDE SEQUENCE [LARGE SCALE GENOMIC DNA]</scope>
</reference>
<reference evidence="2" key="2">
    <citation type="submission" date="2025-08" db="UniProtKB">
        <authorList>
            <consortium name="Ensembl"/>
        </authorList>
    </citation>
    <scope>IDENTIFICATION</scope>
</reference>
<evidence type="ECO:0000313" key="2">
    <source>
        <dbReference type="Ensembl" id="ENSTGUP00000034828.1"/>
    </source>
</evidence>
<dbReference type="GeneTree" id="ENSGT00940000160963"/>
<keyword evidence="1" id="KW-0812">Transmembrane</keyword>
<keyword evidence="3" id="KW-1185">Reference proteome</keyword>